<keyword evidence="4" id="KW-0963">Cytoplasm</keyword>
<organism evidence="10">
    <name type="scientific">Lotharella globosa</name>
    <dbReference type="NCBI Taxonomy" id="91324"/>
    <lineage>
        <taxon>Eukaryota</taxon>
        <taxon>Sar</taxon>
        <taxon>Rhizaria</taxon>
        <taxon>Cercozoa</taxon>
        <taxon>Chlorarachniophyceae</taxon>
        <taxon>Lotharella</taxon>
    </lineage>
</organism>
<evidence type="ECO:0000256" key="5">
    <source>
        <dbReference type="ARBA" id="ARBA00022737"/>
    </source>
</evidence>
<evidence type="ECO:0000256" key="7">
    <source>
        <dbReference type="ARBA" id="ARBA00022990"/>
    </source>
</evidence>
<dbReference type="PROSITE" id="PS50166">
    <property type="entry name" value="IMPORTIN_B_NT"/>
    <property type="match status" value="1"/>
</dbReference>
<dbReference type="GO" id="GO:0005634">
    <property type="term" value="C:nucleus"/>
    <property type="evidence" value="ECO:0007669"/>
    <property type="project" value="UniProtKB-SubCell"/>
</dbReference>
<dbReference type="PANTHER" id="PTHR10527">
    <property type="entry name" value="IMPORTIN BETA"/>
    <property type="match status" value="1"/>
</dbReference>
<evidence type="ECO:0000256" key="6">
    <source>
        <dbReference type="ARBA" id="ARBA00022927"/>
    </source>
</evidence>
<feature type="domain" description="Importin N-terminal" evidence="9">
    <location>
        <begin position="24"/>
        <end position="96"/>
    </location>
</feature>
<dbReference type="InterPro" id="IPR041653">
    <property type="entry name" value="Importin_rep_4"/>
</dbReference>
<dbReference type="InterPro" id="IPR001494">
    <property type="entry name" value="Importin-beta_N"/>
</dbReference>
<reference evidence="10" key="1">
    <citation type="submission" date="2021-01" db="EMBL/GenBank/DDBJ databases">
        <authorList>
            <person name="Corre E."/>
            <person name="Pelletier E."/>
            <person name="Niang G."/>
            <person name="Scheremetjew M."/>
            <person name="Finn R."/>
            <person name="Kale V."/>
            <person name="Holt S."/>
            <person name="Cochrane G."/>
            <person name="Meng A."/>
            <person name="Brown T."/>
            <person name="Cohen L."/>
        </authorList>
    </citation>
    <scope>NUCLEOTIDE SEQUENCE</scope>
    <source>
        <strain evidence="10">CCCM811</strain>
    </source>
</reference>
<name>A0A7S3YV69_9EUKA</name>
<evidence type="ECO:0000256" key="8">
    <source>
        <dbReference type="ARBA" id="ARBA00023242"/>
    </source>
</evidence>
<dbReference type="InterPro" id="IPR057672">
    <property type="entry name" value="TPR_IPO4/5"/>
</dbReference>
<dbReference type="Pfam" id="PF25780">
    <property type="entry name" value="TPR_IPO5"/>
    <property type="match status" value="1"/>
</dbReference>
<dbReference type="Pfam" id="PF18829">
    <property type="entry name" value="Importin_rep_6"/>
    <property type="match status" value="1"/>
</dbReference>
<dbReference type="Pfam" id="PF25574">
    <property type="entry name" value="TPR_IMB1"/>
    <property type="match status" value="1"/>
</dbReference>
<dbReference type="Pfam" id="PF18808">
    <property type="entry name" value="Importin_rep_4"/>
    <property type="match status" value="1"/>
</dbReference>
<accession>A0A7S3YV69</accession>
<evidence type="ECO:0000256" key="4">
    <source>
        <dbReference type="ARBA" id="ARBA00022490"/>
    </source>
</evidence>
<dbReference type="GO" id="GO:0005737">
    <property type="term" value="C:cytoplasm"/>
    <property type="evidence" value="ECO:0007669"/>
    <property type="project" value="UniProtKB-SubCell"/>
</dbReference>
<evidence type="ECO:0000256" key="2">
    <source>
        <dbReference type="ARBA" id="ARBA00004496"/>
    </source>
</evidence>
<dbReference type="InterPro" id="IPR011989">
    <property type="entry name" value="ARM-like"/>
</dbReference>
<keyword evidence="5" id="KW-0677">Repeat</keyword>
<evidence type="ECO:0000259" key="9">
    <source>
        <dbReference type="PROSITE" id="PS50166"/>
    </source>
</evidence>
<dbReference type="InterPro" id="IPR058584">
    <property type="entry name" value="IMB1_TNPO1-like_TPR"/>
</dbReference>
<keyword evidence="8" id="KW-0539">Nucleus</keyword>
<dbReference type="GO" id="GO:0006606">
    <property type="term" value="P:protein import into nucleus"/>
    <property type="evidence" value="ECO:0007669"/>
    <property type="project" value="InterPro"/>
</dbReference>
<dbReference type="InterPro" id="IPR041389">
    <property type="entry name" value="Importin_rep_6"/>
</dbReference>
<protein>
    <recommendedName>
        <fullName evidence="9">Importin N-terminal domain-containing protein</fullName>
    </recommendedName>
</protein>
<gene>
    <name evidence="10" type="ORF">LGLO00237_LOCUS14552</name>
</gene>
<evidence type="ECO:0000256" key="3">
    <source>
        <dbReference type="ARBA" id="ARBA00022448"/>
    </source>
</evidence>
<dbReference type="InterPro" id="IPR040122">
    <property type="entry name" value="Importin_beta"/>
</dbReference>
<proteinExistence type="predicted"/>
<keyword evidence="3" id="KW-0813">Transport</keyword>
<dbReference type="SUPFAM" id="SSF48371">
    <property type="entry name" value="ARM repeat"/>
    <property type="match status" value="2"/>
</dbReference>
<dbReference type="Gene3D" id="1.25.10.10">
    <property type="entry name" value="Leucine-rich Repeat Variant"/>
    <property type="match status" value="1"/>
</dbReference>
<keyword evidence="6" id="KW-0653">Protein transport</keyword>
<dbReference type="EMBL" id="HBIV01020126">
    <property type="protein sequence ID" value="CAE0662951.1"/>
    <property type="molecule type" value="Transcribed_RNA"/>
</dbReference>
<dbReference type="InterPro" id="IPR034085">
    <property type="entry name" value="TOG"/>
</dbReference>
<dbReference type="InterPro" id="IPR016024">
    <property type="entry name" value="ARM-type_fold"/>
</dbReference>
<dbReference type="GO" id="GO:0031267">
    <property type="term" value="F:small GTPase binding"/>
    <property type="evidence" value="ECO:0007669"/>
    <property type="project" value="InterPro"/>
</dbReference>
<comment type="subcellular location">
    <subcellularLocation>
        <location evidence="2">Cytoplasm</location>
    </subcellularLocation>
    <subcellularLocation>
        <location evidence="1">Nucleus</location>
    </subcellularLocation>
</comment>
<sequence>MDSNAVFRLLNGALSPDNAVRTQAEATLNKLLDTNPENLLATVLKLLRSSNNQQVRMFCAVLLRKKLPNGEPILYDQLSKGLQNAFRTELIRAIIEDTSAPVRNLICDTVAELAQILLFHNRWQNLVEFLFSGVRAEKEHVRVAVFNIFGKVADGNHERLGNRLQQTMAVMEQGMRDRSAPVRVAACIASGKLVKELAGETKQEAPAARLLTPMMEVTGQMFKAGNEDAVQRCVDAFVDVATMNARFFKSQLPKVSFLMKGMAEGRELSPGLRNSCLEVLVSTAEGEEVMVRRCPEFLQQTVLLTLSLMVEVPHDPDWVTKDHQLDKGAEENANFEFAEMAMDRLALAIGGRKLQPIVFPLISKCVSNEDWKMRRAGLMSLSQVAEVMEFKQIPINNIVKYLGDGHPRVRHAAANCIGQLSNDFAPYIQDSCHKIIIPGLLSLLVDHRFPRIQTHAAAALFNFTEHCEEELLTPYVDVLMKHLFTTLSQGKRPVQEQILTTVACIAGSAPKAFSKHYDRVMGMVMKVLTTARSKETERLRARAMECVSYIGMAVGKERFKPHATQLMSIFDQMIRAGFMNDDTTKQYMLQAWTRIGSAIKEDFEPYLKHVLPHVFMAASKKIEFSQAQLNGKAILGLTTSLEEKATACSMLCSFAHDINKGYFPFVEDTYKVMGPLMEYYLNDDVRSFAISIMPDLIQSTISAVQDRKTDTRYLKNLFGVVTGRMIECLQNEPDTDMLCTLVSAIQKAFRVAGPLAKNCLNRKSLEVVGMAMLKLLNKSQQHIITLEGRRTKSEDMDEEGIAKIEQKIAEEDELSLLAADAIGVLIKSHGTDFLPVFEKLGPRIVEMLHPKRTVTTRKYAIFILDDLFEFIGEPAGRYFPQLLPWFFQYALETQSPNLQQATVYGLGICAEHGGKGFDRYVEKTLQTLGNAIQHNRKLGARASDDTKSATDNAISAFGKVCRYRSSCVDLNKMLPVWLGWLPLQIDGSEAASVYSMLCALIESQNTALLGQNMRNLPQVVTVLVRAFTGPLGIPPEIRARMVKIMRQILTMPKNMLDVLAKQVQPQVMEAMRKITSG</sequence>
<dbReference type="Pfam" id="PF02985">
    <property type="entry name" value="HEAT"/>
    <property type="match status" value="1"/>
</dbReference>
<keyword evidence="7" id="KW-0007">Acetylation</keyword>
<dbReference type="SMART" id="SM01349">
    <property type="entry name" value="TOG"/>
    <property type="match status" value="1"/>
</dbReference>
<dbReference type="AlphaFoldDB" id="A0A7S3YV69"/>
<evidence type="ECO:0000313" key="10">
    <source>
        <dbReference type="EMBL" id="CAE0662951.1"/>
    </source>
</evidence>
<evidence type="ECO:0000256" key="1">
    <source>
        <dbReference type="ARBA" id="ARBA00004123"/>
    </source>
</evidence>
<dbReference type="InterPro" id="IPR000357">
    <property type="entry name" value="HEAT"/>
</dbReference>